<dbReference type="SUPFAM" id="SSF63829">
    <property type="entry name" value="Calcium-dependent phosphotriesterase"/>
    <property type="match status" value="1"/>
</dbReference>
<keyword evidence="2" id="KW-1133">Transmembrane helix</keyword>
<gene>
    <name evidence="4" type="ORF">NCTC12078_02086</name>
</gene>
<evidence type="ECO:0000313" key="5">
    <source>
        <dbReference type="Proteomes" id="UP000290013"/>
    </source>
</evidence>
<dbReference type="Pfam" id="PF07495">
    <property type="entry name" value="Y_Y_Y"/>
    <property type="match status" value="1"/>
</dbReference>
<accession>A0A4U8WD46</accession>
<dbReference type="InterPro" id="IPR015943">
    <property type="entry name" value="WD40/YVTN_repeat-like_dom_sf"/>
</dbReference>
<dbReference type="InterPro" id="IPR013783">
    <property type="entry name" value="Ig-like_fold"/>
</dbReference>
<dbReference type="AlphaFoldDB" id="A0A4U8WD46"/>
<evidence type="ECO:0000256" key="2">
    <source>
        <dbReference type="SAM" id="Phobius"/>
    </source>
</evidence>
<dbReference type="Gene3D" id="2.130.10.10">
    <property type="entry name" value="YVTN repeat-like/Quinoprotein amine dehydrogenase"/>
    <property type="match status" value="2"/>
</dbReference>
<dbReference type="EMBL" id="LR215974">
    <property type="protein sequence ID" value="VFB04063.1"/>
    <property type="molecule type" value="Genomic_DNA"/>
</dbReference>
<dbReference type="GO" id="GO:0003677">
    <property type="term" value="F:DNA binding"/>
    <property type="evidence" value="ECO:0007669"/>
    <property type="project" value="InterPro"/>
</dbReference>
<name>A0A4U8WD46_9FLAO</name>
<dbReference type="SUPFAM" id="SSF46894">
    <property type="entry name" value="C-terminal effector domain of the bipartite response regulators"/>
    <property type="match status" value="1"/>
</dbReference>
<sequence length="871" mass="101428">MGLPFIQNYLPKDYGNHGKIWEIKAAGNGMVYMAAENGVLEFDGQNWNRFRNYKGYTRSLHIVNASTIYVGADMDFGVYKKDKFQKFSYTSLYPYRKNNNGVTEEFWGAYQVKDKIVFISHQNLYTLYRGEVSKISAPVRFTDSFLVNGLLYLADDRKGLLQFDGKKLNLICSYPENNQLEIAGVFKIDKELRIVTKNHGIFKISEKKMTPDISEVNSILEKNKVFSFTSIDDKYLAFGTITDGLYITDLNGKIVQHINKNKGLPNNTVLSLFYQKNGKLWLGLDYGIASVDISSSISYFYSDGDFGTGYTALINESKLFLGSNQGLYYTDWNNFRNNQKNPIFSLIKGSDGQVWTLETIEGNIYCGHDRGLFLVKDNVFQKINDEYGVSQIVPFRNNYVLTGNYKGISIYKKESGGLRFVKNMKYILGAVSQIQIENNQTIWINIPNYGIIRTDLDANFNPVNRKIFLDSMFEGNFPQIYKNKGEIIIVTATHAYKYIQAEKKFRSMNDKIGLTIIKEVLPGFYFPKKISPEYNFYPVYNGFAIEKTPNQKVNFLADLVFIKAKAFNNHNETAIHHQQSISYKYNNFHFSFIAPNEEGVEYQYYLQGFSDKWSPWSTKNEVNFLNLKEGDYTLHIKARKSNFSSETKNFDFTVKAPWYRTFYSYALYGLIIVAAFYFLRKHHQNRLKRQALDFLQKQRESLREQSEKHREEILIAKQKQMETEQQNLKEEIRRKTIELATKAKDDEDKNRILSTINCKIKEIEDTPNISKIRLGEIRRMLSQYLHTEDHTFEIQMDELHQEFFKSMKVRFPNLSIYELRLCAYLRIGLNSKEMADIFQVLPSSINVSRSRLRKKLGLKPEDDLYNFLNGF</sequence>
<evidence type="ECO:0000256" key="1">
    <source>
        <dbReference type="SAM" id="Coils"/>
    </source>
</evidence>
<reference evidence="4 5" key="1">
    <citation type="submission" date="2019-02" db="EMBL/GenBank/DDBJ databases">
        <authorList>
            <consortium name="Pathogen Informatics"/>
        </authorList>
    </citation>
    <scope>NUCLEOTIDE SEQUENCE [LARGE SCALE GENOMIC DNA]</scope>
    <source>
        <strain evidence="4 5">3012STDY6944375</strain>
    </source>
</reference>
<protein>
    <submittedName>
        <fullName evidence="4">Y_Y_Y domain</fullName>
    </submittedName>
</protein>
<keyword evidence="1" id="KW-0175">Coiled coil</keyword>
<dbReference type="InterPro" id="IPR016032">
    <property type="entry name" value="Sig_transdc_resp-reg_C-effctor"/>
</dbReference>
<keyword evidence="2" id="KW-0812">Transmembrane</keyword>
<evidence type="ECO:0000259" key="3">
    <source>
        <dbReference type="Pfam" id="PF07495"/>
    </source>
</evidence>
<feature type="domain" description="Two component regulator three Y" evidence="3">
    <location>
        <begin position="597"/>
        <end position="654"/>
    </location>
</feature>
<feature type="coiled-coil region" evidence="1">
    <location>
        <begin position="685"/>
        <end position="738"/>
    </location>
</feature>
<dbReference type="Proteomes" id="UP000290013">
    <property type="component" value="Chromosome"/>
</dbReference>
<evidence type="ECO:0000313" key="4">
    <source>
        <dbReference type="EMBL" id="VFB04063.1"/>
    </source>
</evidence>
<dbReference type="GO" id="GO:0006355">
    <property type="term" value="P:regulation of DNA-templated transcription"/>
    <property type="evidence" value="ECO:0007669"/>
    <property type="project" value="InterPro"/>
</dbReference>
<feature type="transmembrane region" description="Helical" evidence="2">
    <location>
        <begin position="662"/>
        <end position="679"/>
    </location>
</feature>
<keyword evidence="2" id="KW-0472">Membrane</keyword>
<dbReference type="RefSeq" id="WP_165450393.1">
    <property type="nucleotide sequence ID" value="NZ_LR215974.1"/>
</dbReference>
<dbReference type="Gene3D" id="2.60.40.10">
    <property type="entry name" value="Immunoglobulins"/>
    <property type="match status" value="1"/>
</dbReference>
<dbReference type="KEGG" id="ctai:NCTC12078_02086"/>
<organism evidence="4 5">
    <name type="scientific">Chryseobacterium taihuense</name>
    <dbReference type="NCBI Taxonomy" id="1141221"/>
    <lineage>
        <taxon>Bacteria</taxon>
        <taxon>Pseudomonadati</taxon>
        <taxon>Bacteroidota</taxon>
        <taxon>Flavobacteriia</taxon>
        <taxon>Flavobacteriales</taxon>
        <taxon>Weeksellaceae</taxon>
        <taxon>Chryseobacterium group</taxon>
        <taxon>Chryseobacterium</taxon>
    </lineage>
</organism>
<proteinExistence type="predicted"/>
<dbReference type="InterPro" id="IPR011123">
    <property type="entry name" value="Y_Y_Y"/>
</dbReference>